<dbReference type="PANTHER" id="PTHR33228">
    <property type="entry name" value="PROTEIN GLUTAMINE DUMPER 4-RELATED"/>
    <property type="match status" value="1"/>
</dbReference>
<dbReference type="GO" id="GO:0006865">
    <property type="term" value="P:amino acid transport"/>
    <property type="evidence" value="ECO:0007669"/>
    <property type="project" value="UniProtKB-KW"/>
</dbReference>
<evidence type="ECO:0000313" key="9">
    <source>
        <dbReference type="EMBL" id="ABK21561.1"/>
    </source>
</evidence>
<evidence type="ECO:0000256" key="2">
    <source>
        <dbReference type="ARBA" id="ARBA00009977"/>
    </source>
</evidence>
<comment type="similarity">
    <text evidence="2">Belongs to the GLUTAMINE DUMPER 1 (TC 9.B.60) family.</text>
</comment>
<evidence type="ECO:0000256" key="6">
    <source>
        <dbReference type="ARBA" id="ARBA00022989"/>
    </source>
</evidence>
<evidence type="ECO:0000256" key="7">
    <source>
        <dbReference type="ARBA" id="ARBA00023136"/>
    </source>
</evidence>
<dbReference type="InterPro" id="IPR040359">
    <property type="entry name" value="GDU"/>
</dbReference>
<name>A9NLQ0_PICSI</name>
<keyword evidence="6 8" id="KW-1133">Transmembrane helix</keyword>
<dbReference type="EMBL" id="EF082187">
    <property type="protein sequence ID" value="ABK21561.1"/>
    <property type="molecule type" value="mRNA"/>
</dbReference>
<evidence type="ECO:0000256" key="4">
    <source>
        <dbReference type="ARBA" id="ARBA00022692"/>
    </source>
</evidence>
<keyword evidence="5" id="KW-0029">Amino-acid transport</keyword>
<evidence type="ECO:0000256" key="8">
    <source>
        <dbReference type="SAM" id="Phobius"/>
    </source>
</evidence>
<dbReference type="GO" id="GO:0080143">
    <property type="term" value="P:regulation of amino acid export"/>
    <property type="evidence" value="ECO:0007669"/>
    <property type="project" value="InterPro"/>
</dbReference>
<dbReference type="OMA" id="HVEANDP"/>
<keyword evidence="4 8" id="KW-0812">Transmembrane</keyword>
<protein>
    <submittedName>
        <fullName evidence="9">Uncharacterized protein</fullName>
    </submittedName>
</protein>
<evidence type="ECO:0000256" key="1">
    <source>
        <dbReference type="ARBA" id="ARBA00004167"/>
    </source>
</evidence>
<evidence type="ECO:0000256" key="5">
    <source>
        <dbReference type="ARBA" id="ARBA00022970"/>
    </source>
</evidence>
<dbReference type="PANTHER" id="PTHR33228:SF77">
    <property type="entry name" value="PROTEIN GLUTAMINE DUMPER 2"/>
    <property type="match status" value="1"/>
</dbReference>
<keyword evidence="7 8" id="KW-0472">Membrane</keyword>
<reference evidence="9" key="1">
    <citation type="journal article" date="2008" name="BMC Genomics">
        <title>A conifer genomics resource of 200,000 spruce (Picea spp.) ESTs and 6,464 high-quality, sequence-finished full-length cDNAs for Sitka spruce (Picea sitchensis).</title>
        <authorList>
            <person name="Ralph S.G."/>
            <person name="Chun H.J."/>
            <person name="Kolosova N."/>
            <person name="Cooper D."/>
            <person name="Oddy C."/>
            <person name="Ritland C.E."/>
            <person name="Kirkpatrick R."/>
            <person name="Moore R."/>
            <person name="Barber S."/>
            <person name="Holt R.A."/>
            <person name="Jones S.J."/>
            <person name="Marra M.A."/>
            <person name="Douglas C.J."/>
            <person name="Ritland K."/>
            <person name="Bohlmann J."/>
        </authorList>
    </citation>
    <scope>NUCLEOTIDE SEQUENCE</scope>
    <source>
        <tissue evidence="9">Bark</tissue>
    </source>
</reference>
<dbReference type="GO" id="GO:0016020">
    <property type="term" value="C:membrane"/>
    <property type="evidence" value="ECO:0007669"/>
    <property type="project" value="UniProtKB-SubCell"/>
</dbReference>
<dbReference type="AlphaFoldDB" id="A9NLQ0"/>
<accession>A9NLQ0</accession>
<sequence>MNGQLRTFYEPEMRNDTAASAYEGTHLRWHTPALFLFVAVAGMLALIGLTSMVLLCFWWKIGGGHVEANDPERVSPGIIEGKEEILCCEIDKEEKVLVIMPGDEKPTFLAKELSSSSAADASEV</sequence>
<evidence type="ECO:0000256" key="3">
    <source>
        <dbReference type="ARBA" id="ARBA00022448"/>
    </source>
</evidence>
<keyword evidence="3" id="KW-0813">Transport</keyword>
<comment type="subcellular location">
    <subcellularLocation>
        <location evidence="1">Membrane</location>
        <topology evidence="1">Single-pass membrane protein</topology>
    </subcellularLocation>
</comment>
<proteinExistence type="evidence at transcript level"/>
<feature type="transmembrane region" description="Helical" evidence="8">
    <location>
        <begin position="33"/>
        <end position="59"/>
    </location>
</feature>
<organism evidence="9">
    <name type="scientific">Picea sitchensis</name>
    <name type="common">Sitka spruce</name>
    <name type="synonym">Pinus sitchensis</name>
    <dbReference type="NCBI Taxonomy" id="3332"/>
    <lineage>
        <taxon>Eukaryota</taxon>
        <taxon>Viridiplantae</taxon>
        <taxon>Streptophyta</taxon>
        <taxon>Embryophyta</taxon>
        <taxon>Tracheophyta</taxon>
        <taxon>Spermatophyta</taxon>
        <taxon>Pinopsida</taxon>
        <taxon>Pinidae</taxon>
        <taxon>Conifers I</taxon>
        <taxon>Pinales</taxon>
        <taxon>Pinaceae</taxon>
        <taxon>Picea</taxon>
    </lineage>
</organism>